<sequence>MYSHSVPLSLPRTILRFSPSTRSSQAWRIPHSLSLDRTELNSAGNTGRSVATFPSGLQTPPGDCDNGAMGTTYQPPLAGYDDRHGPAYPASYSSKLLSDADRKRTILSDLTNSAAIGNGRSNSSNSFRTDSTYTIDHEQYAGAVSTMPQPLQPQGYGQPQTLFTQQRLLQKQADSAVLPGPSLALPPVTSASARDSSQTALAAHAFSGYPARPLTPTSSKSAIPSHPAGRSPITISDQDSACMVMHSLEVPKCISPAGGNLAAFTAELTCLFWFESPVVYQLADNMEMIPQEVWIPRICANAIPNPSFKAWVSRILTTTQVTQNVVFLALLFIYRLKSLNPMVRGKPGSEFRLLTVALMLGNKFLDDNTYTNKTWSDVSTLNVKDIHVMEVEFLSNMRYSLLVSATEWKEWLVKLAKFRIYYERASTTSAVSPHSAASPQRPIASPAASPTGAQQSVHSFGTGSGVPPMYDSSSCSPTARPFYASSNTEMAPQQSWPVPYASTQAVSPLAMKSDMNAFGKRSHAHDDPTEPPPKRLVRPGLPPTVTSLGSVMPMSSQATDPFSTMASTGSSGPVAETMRLPVPHLTLNTNTAQTQIPGPGSAIGSYQPAQSNLSLPPLAHGMRAMATVYPSNSGAISTSVGAGVGALPAPSTVNGVAGGASFPAKLSMMTTAGSSVAVPPATTLGVTGGSTPTAYAAPSFGTPTKRMSPLNALTPSVASVYAAAPTSSPLTDSFPHMASAHTPISHSPSIYLQQRASPYRPIRNVHMLLNPPPSSSLQEYQANGALLIPPTQMYYQPLGRRNDLRSGIVPEFQGLSYGGSAMRQGLALTPAQALQQQAMQHLQPMHSMHSMQPMQSMQPIQPMQSMSMQPMQSMQPLQMHFREVRGQPVQHLQAQAQGYAPQQPHPTQYGHNSYSN</sequence>
<dbReference type="CDD" id="cd20557">
    <property type="entry name" value="CYCLIN_ScPCL1-like"/>
    <property type="match status" value="1"/>
</dbReference>
<dbReference type="RefSeq" id="XP_014169204.1">
    <property type="nucleotide sequence ID" value="XM_014313729.1"/>
</dbReference>
<reference evidence="2 3" key="1">
    <citation type="journal article" date="2011" name="Proc. Natl. Acad. Sci. U.S.A.">
        <title>Genome and transcriptome analyses of the mountain pine beetle-fungal symbiont Grosmannia clavigera, a lodgepole pine pathogen.</title>
        <authorList>
            <person name="DiGuistini S."/>
            <person name="Wang Y."/>
            <person name="Liao N.Y."/>
            <person name="Taylor G."/>
            <person name="Tanguay P."/>
            <person name="Feau N."/>
            <person name="Henrissat B."/>
            <person name="Chan S.K."/>
            <person name="Hesse-Orce U."/>
            <person name="Alamouti S.M."/>
            <person name="Tsui C.K.M."/>
            <person name="Docking R.T."/>
            <person name="Levasseur A."/>
            <person name="Haridas S."/>
            <person name="Robertson G."/>
            <person name="Birol I."/>
            <person name="Holt R.A."/>
            <person name="Marra M.A."/>
            <person name="Hamelin R.C."/>
            <person name="Hirst M."/>
            <person name="Jones S.J.M."/>
            <person name="Bohlmann J."/>
            <person name="Breuil C."/>
        </authorList>
    </citation>
    <scope>NUCLEOTIDE SEQUENCE [LARGE SCALE GENOMIC DNA]</scope>
    <source>
        <strain evidence="3">kw1407 / UAMH 11150</strain>
    </source>
</reference>
<evidence type="ECO:0000313" key="3">
    <source>
        <dbReference type="Proteomes" id="UP000007796"/>
    </source>
</evidence>
<dbReference type="eggNOG" id="ENOG502QWSP">
    <property type="taxonomic scope" value="Eukaryota"/>
</dbReference>
<organism evidence="3">
    <name type="scientific">Grosmannia clavigera (strain kw1407 / UAMH 11150)</name>
    <name type="common">Blue stain fungus</name>
    <name type="synonym">Graphiocladiella clavigera</name>
    <dbReference type="NCBI Taxonomy" id="655863"/>
    <lineage>
        <taxon>Eukaryota</taxon>
        <taxon>Fungi</taxon>
        <taxon>Dikarya</taxon>
        <taxon>Ascomycota</taxon>
        <taxon>Pezizomycotina</taxon>
        <taxon>Sordariomycetes</taxon>
        <taxon>Sordariomycetidae</taxon>
        <taxon>Ophiostomatales</taxon>
        <taxon>Ophiostomataceae</taxon>
        <taxon>Leptographium</taxon>
    </lineage>
</organism>
<dbReference type="InterPro" id="IPR036915">
    <property type="entry name" value="Cyclin-like_sf"/>
</dbReference>
<feature type="region of interest" description="Disordered" evidence="1">
    <location>
        <begin position="855"/>
        <end position="874"/>
    </location>
</feature>
<dbReference type="EMBL" id="GL629807">
    <property type="protein sequence ID" value="EFW99789.1"/>
    <property type="molecule type" value="Genomic_DNA"/>
</dbReference>
<feature type="region of interest" description="Disordered" evidence="1">
    <location>
        <begin position="431"/>
        <end position="473"/>
    </location>
</feature>
<feature type="compositionally biased region" description="Polar residues" evidence="1">
    <location>
        <begin position="451"/>
        <end position="461"/>
    </location>
</feature>
<dbReference type="InParanoid" id="F0XR71"/>
<dbReference type="GO" id="GO:0019901">
    <property type="term" value="F:protein kinase binding"/>
    <property type="evidence" value="ECO:0007669"/>
    <property type="project" value="InterPro"/>
</dbReference>
<dbReference type="Proteomes" id="UP000007796">
    <property type="component" value="Unassembled WGS sequence"/>
</dbReference>
<gene>
    <name evidence="2" type="ORF">CMQ_107</name>
</gene>
<dbReference type="AlphaFoldDB" id="F0XR71"/>
<dbReference type="PANTHER" id="PTHR15615:SF118">
    <property type="entry name" value="CYCLIN, HYPOTHETICAL (EUROFUNG)"/>
    <property type="match status" value="1"/>
</dbReference>
<dbReference type="HOGENOM" id="CLU_013431_1_0_1"/>
<dbReference type="Pfam" id="PF08613">
    <property type="entry name" value="Cyclin"/>
    <property type="match status" value="1"/>
</dbReference>
<dbReference type="OrthoDB" id="244495at2759"/>
<protein>
    <submittedName>
        <fullName evidence="2">Cyclin-related 2</fullName>
    </submittedName>
</protein>
<keyword evidence="3" id="KW-1185">Reference proteome</keyword>
<accession>F0XR71</accession>
<dbReference type="GO" id="GO:0016538">
    <property type="term" value="F:cyclin-dependent protein serine/threonine kinase regulator activity"/>
    <property type="evidence" value="ECO:0007669"/>
    <property type="project" value="TreeGrafter"/>
</dbReference>
<proteinExistence type="predicted"/>
<feature type="compositionally biased region" description="Low complexity" evidence="1">
    <location>
        <begin position="893"/>
        <end position="906"/>
    </location>
</feature>
<dbReference type="GO" id="GO:0005634">
    <property type="term" value="C:nucleus"/>
    <property type="evidence" value="ECO:0007669"/>
    <property type="project" value="TreeGrafter"/>
</dbReference>
<evidence type="ECO:0000313" key="2">
    <source>
        <dbReference type="EMBL" id="EFW99789.1"/>
    </source>
</evidence>
<dbReference type="Gene3D" id="1.10.472.10">
    <property type="entry name" value="Cyclin-like"/>
    <property type="match status" value="1"/>
</dbReference>
<dbReference type="GeneID" id="25973907"/>
<dbReference type="GO" id="GO:0000307">
    <property type="term" value="C:cyclin-dependent protein kinase holoenzyme complex"/>
    <property type="evidence" value="ECO:0007669"/>
    <property type="project" value="TreeGrafter"/>
</dbReference>
<name>F0XR71_GROCL</name>
<dbReference type="PANTHER" id="PTHR15615">
    <property type="match status" value="1"/>
</dbReference>
<dbReference type="SUPFAM" id="SSF47954">
    <property type="entry name" value="Cyclin-like"/>
    <property type="match status" value="1"/>
</dbReference>
<dbReference type="STRING" id="655863.F0XR71"/>
<evidence type="ECO:0000256" key="1">
    <source>
        <dbReference type="SAM" id="MobiDB-lite"/>
    </source>
</evidence>
<dbReference type="InterPro" id="IPR013922">
    <property type="entry name" value="Cyclin_PHO80-like"/>
</dbReference>
<feature type="region of interest" description="Disordered" evidence="1">
    <location>
        <begin position="519"/>
        <end position="540"/>
    </location>
</feature>
<feature type="region of interest" description="Disordered" evidence="1">
    <location>
        <begin position="886"/>
        <end position="916"/>
    </location>
</feature>